<keyword evidence="3" id="KW-1185">Reference proteome</keyword>
<gene>
    <name evidence="2" type="ORF">CEXT_98451</name>
</gene>
<name>A0AAV4S220_CAEEX</name>
<evidence type="ECO:0000313" key="2">
    <source>
        <dbReference type="EMBL" id="GIY27700.1"/>
    </source>
</evidence>
<dbReference type="EMBL" id="BPLR01008843">
    <property type="protein sequence ID" value="GIY27700.1"/>
    <property type="molecule type" value="Genomic_DNA"/>
</dbReference>
<organism evidence="2 3">
    <name type="scientific">Caerostris extrusa</name>
    <name type="common">Bark spider</name>
    <name type="synonym">Caerostris bankana</name>
    <dbReference type="NCBI Taxonomy" id="172846"/>
    <lineage>
        <taxon>Eukaryota</taxon>
        <taxon>Metazoa</taxon>
        <taxon>Ecdysozoa</taxon>
        <taxon>Arthropoda</taxon>
        <taxon>Chelicerata</taxon>
        <taxon>Arachnida</taxon>
        <taxon>Araneae</taxon>
        <taxon>Araneomorphae</taxon>
        <taxon>Entelegynae</taxon>
        <taxon>Araneoidea</taxon>
        <taxon>Araneidae</taxon>
        <taxon>Caerostris</taxon>
    </lineage>
</organism>
<comment type="caution">
    <text evidence="2">The sequence shown here is derived from an EMBL/GenBank/DDBJ whole genome shotgun (WGS) entry which is preliminary data.</text>
</comment>
<protein>
    <submittedName>
        <fullName evidence="2">Uncharacterized protein</fullName>
    </submittedName>
</protein>
<evidence type="ECO:0000256" key="1">
    <source>
        <dbReference type="SAM" id="MobiDB-lite"/>
    </source>
</evidence>
<accession>A0AAV4S220</accession>
<proteinExistence type="predicted"/>
<dbReference type="Proteomes" id="UP001054945">
    <property type="component" value="Unassembled WGS sequence"/>
</dbReference>
<sequence>MGKLVNGRLKISLGYHRDCPSGVDSKGNPAKPPRKHKPISRGRCVLKCPGVPTPGGGTSPLPCGPPRAPPTFFHPTVNDLLQGSPPPAFRVNAFHAMAPQCHQCT</sequence>
<feature type="region of interest" description="Disordered" evidence="1">
    <location>
        <begin position="20"/>
        <end position="41"/>
    </location>
</feature>
<dbReference type="AlphaFoldDB" id="A0AAV4S220"/>
<evidence type="ECO:0000313" key="3">
    <source>
        <dbReference type="Proteomes" id="UP001054945"/>
    </source>
</evidence>
<reference evidence="2 3" key="1">
    <citation type="submission" date="2021-06" db="EMBL/GenBank/DDBJ databases">
        <title>Caerostris extrusa draft genome.</title>
        <authorList>
            <person name="Kono N."/>
            <person name="Arakawa K."/>
        </authorList>
    </citation>
    <scope>NUCLEOTIDE SEQUENCE [LARGE SCALE GENOMIC DNA]</scope>
</reference>